<keyword evidence="3" id="KW-1185">Reference proteome</keyword>
<dbReference type="InterPro" id="IPR050540">
    <property type="entry name" value="F-actin_Monoox_Mical"/>
</dbReference>
<dbReference type="KEGG" id="apln:108744556"/>
<dbReference type="FunCoup" id="A0A1W4XSX7">
    <property type="interactions" value="568"/>
</dbReference>
<dbReference type="GeneID" id="108744556"/>
<feature type="region of interest" description="Disordered" evidence="1">
    <location>
        <begin position="414"/>
        <end position="473"/>
    </location>
</feature>
<name>A0A1W4XSX7_AGRPL</name>
<dbReference type="RefSeq" id="XP_018335892.1">
    <property type="nucleotide sequence ID" value="XM_018480390.1"/>
</dbReference>
<feature type="region of interest" description="Disordered" evidence="1">
    <location>
        <begin position="822"/>
        <end position="860"/>
    </location>
</feature>
<dbReference type="SMART" id="SM01203">
    <property type="entry name" value="DUF3585"/>
    <property type="match status" value="1"/>
</dbReference>
<dbReference type="InParanoid" id="A0A1W4XSX7"/>
<dbReference type="OrthoDB" id="10017054at2759"/>
<evidence type="ECO:0000259" key="2">
    <source>
        <dbReference type="PROSITE" id="PS51848"/>
    </source>
</evidence>
<feature type="domain" description="BMERB" evidence="2">
    <location>
        <begin position="628"/>
        <end position="789"/>
    </location>
</feature>
<feature type="compositionally biased region" description="Basic residues" evidence="1">
    <location>
        <begin position="851"/>
        <end position="860"/>
    </location>
</feature>
<accession>A0A1W4XSX7</accession>
<dbReference type="AlphaFoldDB" id="A0A1W4XSX7"/>
<dbReference type="Proteomes" id="UP000192223">
    <property type="component" value="Unplaced"/>
</dbReference>
<feature type="compositionally biased region" description="Polar residues" evidence="1">
    <location>
        <begin position="595"/>
        <end position="611"/>
    </location>
</feature>
<feature type="compositionally biased region" description="Basic and acidic residues" evidence="1">
    <location>
        <begin position="162"/>
        <end position="175"/>
    </location>
</feature>
<evidence type="ECO:0000313" key="3">
    <source>
        <dbReference type="Proteomes" id="UP000192223"/>
    </source>
</evidence>
<dbReference type="PANTHER" id="PTHR23167:SF84">
    <property type="entry name" value="ALPHA ACTININ 3-RELATED"/>
    <property type="match status" value="1"/>
</dbReference>
<feature type="compositionally biased region" description="Low complexity" evidence="1">
    <location>
        <begin position="510"/>
        <end position="524"/>
    </location>
</feature>
<dbReference type="PANTHER" id="PTHR23167">
    <property type="entry name" value="CALPONIN HOMOLOGY DOMAIN-CONTAINING PROTEIN DDB_G0272472-RELATED"/>
    <property type="match status" value="1"/>
</dbReference>
<feature type="region of interest" description="Disordered" evidence="1">
    <location>
        <begin position="1"/>
        <end position="32"/>
    </location>
</feature>
<feature type="region of interest" description="Disordered" evidence="1">
    <location>
        <begin position="134"/>
        <end position="211"/>
    </location>
</feature>
<gene>
    <name evidence="4" type="primary">LOC108744556</name>
</gene>
<dbReference type="InterPro" id="IPR022735">
    <property type="entry name" value="bMERB_dom"/>
</dbReference>
<feature type="compositionally biased region" description="Polar residues" evidence="1">
    <location>
        <begin position="455"/>
        <end position="469"/>
    </location>
</feature>
<evidence type="ECO:0000256" key="1">
    <source>
        <dbReference type="SAM" id="MobiDB-lite"/>
    </source>
</evidence>
<feature type="compositionally biased region" description="Acidic residues" evidence="1">
    <location>
        <begin position="433"/>
        <end position="442"/>
    </location>
</feature>
<reference evidence="4" key="1">
    <citation type="submission" date="2025-08" db="UniProtKB">
        <authorList>
            <consortium name="RefSeq"/>
        </authorList>
    </citation>
    <scope>IDENTIFICATION</scope>
    <source>
        <tissue evidence="4">Entire body</tissue>
    </source>
</reference>
<protein>
    <submittedName>
        <fullName evidence="4">Uncharacterized protein LOC108744556</fullName>
    </submittedName>
</protein>
<feature type="compositionally biased region" description="Basic and acidic residues" evidence="1">
    <location>
        <begin position="577"/>
        <end position="594"/>
    </location>
</feature>
<feature type="compositionally biased region" description="Polar residues" evidence="1">
    <location>
        <begin position="1"/>
        <end position="16"/>
    </location>
</feature>
<sequence length="860" mass="97259">MSFFMNSQIESENNQSMEEEKFPDLPKSQPPDILTTYDIGTSHKISENMSNFPSEQTLINSASQQLESYDSGFPHASIDLTVNNSRNIVYNDDEKDQQKAAEIQLDTDKVTVTKENEPNTSLVKARMQLFESNTSLTGSNSTEKLKKLSAKSPEKTVPNGFNKEKPIESQPDQKLEMTSTITEETQKVASPLDIRKSNNLGSDNEDSGNLAVEDNEKNHSTIFSDDLSLSNASNIDDNNSIINADYFNVKDVINTEDASVSIETSTDLKGPNDSSVITLSSKDDSVIVISDCIDSSSIRKEPEDYPKDLNPFGSDDENDALNPFNTDNDDDDDGNEFVHKSKIKEEISPPKPLVRKKIIPPEVFHKQRISNVPEQLSGIYVKRISENPFEDNGNDDENTEEVAEKTINTLKIVHEAEDSKGSAPKINLNPFLSDEEESEDDADVQKPVPKPRCMKTSSRNLQPTLSSLDVNGESLDLYGSMSSIASSFVTMRKKKIAPPPPGSFNDSDHSSITSSPTPSAPHSPRMTPRSRKTKKAPLPPTASSSTPFSHSKVSEYFESNVSPLSEKDYHLPPPEIRIGDYETEKTNKDKENRNRQSQIYDTSTNTPTITDKSTHGKWKRRKGPAPARPIPQRRQIKPLPVAEIRRELDFIEIQQQGLERQGVRLEQIIREKCEGPNSDPEGSMSPEVEELILQLFELVNEKNELFRKQAELMYLRRQQRLEEEYADLEYQIRCLMLKPEMNQTDSDKAKKEEELINRLLEVVERRNEIVECLEMDRIREAEEDTSITNQMTLYTSKVKDEVVPLNVEDNKKQWKQKIKKKLKLSKSPKVDADKDIDESELSSNSLPSSKKEKKKKFNLF</sequence>
<dbReference type="Pfam" id="PF12130">
    <property type="entry name" value="bMERB_dom"/>
    <property type="match status" value="1"/>
</dbReference>
<organism evidence="3 4">
    <name type="scientific">Agrilus planipennis</name>
    <name type="common">Emerald ash borer</name>
    <name type="synonym">Agrilus marcopoli</name>
    <dbReference type="NCBI Taxonomy" id="224129"/>
    <lineage>
        <taxon>Eukaryota</taxon>
        <taxon>Metazoa</taxon>
        <taxon>Ecdysozoa</taxon>
        <taxon>Arthropoda</taxon>
        <taxon>Hexapoda</taxon>
        <taxon>Insecta</taxon>
        <taxon>Pterygota</taxon>
        <taxon>Neoptera</taxon>
        <taxon>Endopterygota</taxon>
        <taxon>Coleoptera</taxon>
        <taxon>Polyphaga</taxon>
        <taxon>Elateriformia</taxon>
        <taxon>Buprestoidea</taxon>
        <taxon>Buprestidae</taxon>
        <taxon>Agrilinae</taxon>
        <taxon>Agrilus</taxon>
    </lineage>
</organism>
<feature type="region of interest" description="Disordered" evidence="1">
    <location>
        <begin position="311"/>
        <end position="336"/>
    </location>
</feature>
<dbReference type="PROSITE" id="PS51848">
    <property type="entry name" value="BMERB"/>
    <property type="match status" value="1"/>
</dbReference>
<feature type="region of interest" description="Disordered" evidence="1">
    <location>
        <begin position="494"/>
        <end position="631"/>
    </location>
</feature>
<proteinExistence type="predicted"/>
<evidence type="ECO:0000313" key="4">
    <source>
        <dbReference type="RefSeq" id="XP_018335892.1"/>
    </source>
</evidence>
<dbReference type="STRING" id="224129.A0A1W4XSX7"/>